<evidence type="ECO:0000313" key="1">
    <source>
        <dbReference type="EMBL" id="GJE95653.1"/>
    </source>
</evidence>
<dbReference type="AlphaFoldDB" id="A0A9P3LI23"/>
<dbReference type="EMBL" id="BPQB01000051">
    <property type="protein sequence ID" value="GJE95653.1"/>
    <property type="molecule type" value="Genomic_DNA"/>
</dbReference>
<accession>A0A9P3LI23</accession>
<name>A0A9P3LI23_9APHY</name>
<proteinExistence type="predicted"/>
<keyword evidence="2" id="KW-1185">Reference proteome</keyword>
<dbReference type="Proteomes" id="UP000703269">
    <property type="component" value="Unassembled WGS sequence"/>
</dbReference>
<gene>
    <name evidence="1" type="ORF">PsYK624_118390</name>
</gene>
<sequence>MTRLPVEVSHLVISSYVAGYFEDTFGPCSSRVGSEHDGEVQEQSHVQSVLSLLLTSYQFREITLAILSRYLGVSLDMSGERLETRPWSRAFDVRAFVFSQPTPQNIVAELVSFTAATPIVALCIFAKAALREIRCRRRMCNVSAFTIADGGEWTDHQRTAWMQALTDASNACDTEPLVLPAAQTLLRECAHGTLKDALRAVRYTALIARVMHSVQMIQNVRIMVNIAPHMGYIPVSVLQLLPILRRAGEEIREEQKGDLRAEATLPAIEDIKDACSLMQRVMDVQCTESSDMLTECKTLACTLKGEWEQRLLRMR</sequence>
<protein>
    <submittedName>
        <fullName evidence="1">Uncharacterized protein</fullName>
    </submittedName>
</protein>
<evidence type="ECO:0000313" key="2">
    <source>
        <dbReference type="Proteomes" id="UP000703269"/>
    </source>
</evidence>
<reference evidence="1 2" key="1">
    <citation type="submission" date="2021-08" db="EMBL/GenBank/DDBJ databases">
        <title>Draft Genome Sequence of Phanerochaete sordida strain YK-624.</title>
        <authorList>
            <person name="Mori T."/>
            <person name="Dohra H."/>
            <person name="Suzuki T."/>
            <person name="Kawagishi H."/>
            <person name="Hirai H."/>
        </authorList>
    </citation>
    <scope>NUCLEOTIDE SEQUENCE [LARGE SCALE GENOMIC DNA]</scope>
    <source>
        <strain evidence="1 2">YK-624</strain>
    </source>
</reference>
<organism evidence="1 2">
    <name type="scientific">Phanerochaete sordida</name>
    <dbReference type="NCBI Taxonomy" id="48140"/>
    <lineage>
        <taxon>Eukaryota</taxon>
        <taxon>Fungi</taxon>
        <taxon>Dikarya</taxon>
        <taxon>Basidiomycota</taxon>
        <taxon>Agaricomycotina</taxon>
        <taxon>Agaricomycetes</taxon>
        <taxon>Polyporales</taxon>
        <taxon>Phanerochaetaceae</taxon>
        <taxon>Phanerochaete</taxon>
    </lineage>
</organism>
<comment type="caution">
    <text evidence="1">The sequence shown here is derived from an EMBL/GenBank/DDBJ whole genome shotgun (WGS) entry which is preliminary data.</text>
</comment>